<feature type="region of interest" description="Disordered" evidence="1">
    <location>
        <begin position="275"/>
        <end position="295"/>
    </location>
</feature>
<evidence type="ECO:0000313" key="2">
    <source>
        <dbReference type="EMBL" id="KAJ5156832.1"/>
    </source>
</evidence>
<reference evidence="2" key="1">
    <citation type="submission" date="2022-11" db="EMBL/GenBank/DDBJ databases">
        <authorList>
            <person name="Petersen C."/>
        </authorList>
    </citation>
    <scope>NUCLEOTIDE SEQUENCE</scope>
    <source>
        <strain evidence="2">IBT 21917</strain>
    </source>
</reference>
<dbReference type="OrthoDB" id="288942at2759"/>
<feature type="compositionally biased region" description="Basic and acidic residues" evidence="1">
    <location>
        <begin position="280"/>
        <end position="295"/>
    </location>
</feature>
<proteinExistence type="predicted"/>
<dbReference type="EMBL" id="JAPQKO010000006">
    <property type="protein sequence ID" value="KAJ5156832.1"/>
    <property type="molecule type" value="Genomic_DNA"/>
</dbReference>
<keyword evidence="3" id="KW-1185">Reference proteome</keyword>
<reference evidence="2" key="2">
    <citation type="journal article" date="2023" name="IMA Fungus">
        <title>Comparative genomic study of the Penicillium genus elucidates a diverse pangenome and 15 lateral gene transfer events.</title>
        <authorList>
            <person name="Petersen C."/>
            <person name="Sorensen T."/>
            <person name="Nielsen M.R."/>
            <person name="Sondergaard T.E."/>
            <person name="Sorensen J.L."/>
            <person name="Fitzpatrick D.A."/>
            <person name="Frisvad J.C."/>
            <person name="Nielsen K.L."/>
        </authorList>
    </citation>
    <scope>NUCLEOTIDE SEQUENCE</scope>
    <source>
        <strain evidence="2">IBT 21917</strain>
    </source>
</reference>
<protein>
    <submittedName>
        <fullName evidence="2">Uncharacterized protein</fullName>
    </submittedName>
</protein>
<dbReference type="Proteomes" id="UP001146351">
    <property type="component" value="Unassembled WGS sequence"/>
</dbReference>
<evidence type="ECO:0000313" key="3">
    <source>
        <dbReference type="Proteomes" id="UP001146351"/>
    </source>
</evidence>
<sequence length="343" mass="39500">MEGRKVPGVPFSEYCEQSQCPLFTVLPPEIRSEIFAHALTGAADLTQPPDQGNYCTRPGYENGHRTWTQLLTTCKRVYTEAWFMPFINSEHAFYMTSDERRPQRVASAKKLQQSLDLIRDRHGGTNGGSIRIFSQLAELETTKDFQGIFTMRHFRPTNVAITIRYTDTWYWESNSPLRIKGSWGERLILPASVSCFQIELESIERRKEEVDYVATEAATKWHFTRSDGTRFLSKPSNIAITRWSGSSMLGRERWVRDEARPGQLDYYVATVTWRPSPESPKPRPDKNPDIRVDWDRPAPKQLEYDSIPEESLMYARIPPNSTAEEAATAYYGFKHKSLMIIPS</sequence>
<accession>A0A9W9HUP7</accession>
<evidence type="ECO:0000256" key="1">
    <source>
        <dbReference type="SAM" id="MobiDB-lite"/>
    </source>
</evidence>
<gene>
    <name evidence="2" type="ORF">N7492_009635</name>
</gene>
<organism evidence="2 3">
    <name type="scientific">Penicillium capsulatum</name>
    <dbReference type="NCBI Taxonomy" id="69766"/>
    <lineage>
        <taxon>Eukaryota</taxon>
        <taxon>Fungi</taxon>
        <taxon>Dikarya</taxon>
        <taxon>Ascomycota</taxon>
        <taxon>Pezizomycotina</taxon>
        <taxon>Eurotiomycetes</taxon>
        <taxon>Eurotiomycetidae</taxon>
        <taxon>Eurotiales</taxon>
        <taxon>Aspergillaceae</taxon>
        <taxon>Penicillium</taxon>
    </lineage>
</organism>
<dbReference type="AlphaFoldDB" id="A0A9W9HUP7"/>
<comment type="caution">
    <text evidence="2">The sequence shown here is derived from an EMBL/GenBank/DDBJ whole genome shotgun (WGS) entry which is preliminary data.</text>
</comment>
<name>A0A9W9HUP7_9EURO</name>